<gene>
    <name evidence="2" type="ORF">ELAC_0181</name>
</gene>
<keyword evidence="1" id="KW-0472">Membrane</keyword>
<name>A0A0H5DN65_9BACT</name>
<feature type="transmembrane region" description="Helical" evidence="1">
    <location>
        <begin position="9"/>
        <end position="29"/>
    </location>
</feature>
<organism evidence="2 3">
    <name type="scientific">Estrella lausannensis</name>
    <dbReference type="NCBI Taxonomy" id="483423"/>
    <lineage>
        <taxon>Bacteria</taxon>
        <taxon>Pseudomonadati</taxon>
        <taxon>Chlamydiota</taxon>
        <taxon>Chlamydiia</taxon>
        <taxon>Parachlamydiales</taxon>
        <taxon>Candidatus Criblamydiaceae</taxon>
        <taxon>Estrella</taxon>
    </lineage>
</organism>
<keyword evidence="3" id="KW-1185">Reference proteome</keyword>
<protein>
    <submittedName>
        <fullName evidence="2">Conserved putative secreted protein</fullName>
    </submittedName>
</protein>
<sequence length="206" mass="23563">MLSIPKKRLILYALFIGLFPIAFSLLRFVSLSDEADVVQERITEIQELFGAYKKRQSVNIATINHFREADHFYLDKHLETITLLEPEIEALQKIAGHKNFPGDPVIKKRLDFLTGSGNTPVFNEGTVQSFPLYQETVETLAHPVEANINDIKNILAKTEGVSLPPFEPIPSRPQLIVLDFKLERKRHPDGNEVFVLNMKLLKREFL</sequence>
<evidence type="ECO:0000313" key="3">
    <source>
        <dbReference type="Proteomes" id="UP000220251"/>
    </source>
</evidence>
<dbReference type="OrthoDB" id="20808at2"/>
<dbReference type="EMBL" id="CWGJ01000001">
    <property type="protein sequence ID" value="CRX37542.1"/>
    <property type="molecule type" value="Genomic_DNA"/>
</dbReference>
<keyword evidence="1" id="KW-1133">Transmembrane helix</keyword>
<reference evidence="3" key="1">
    <citation type="submission" date="2015-06" db="EMBL/GenBank/DDBJ databases">
        <authorList>
            <person name="Bertelli C."/>
        </authorList>
    </citation>
    <scope>NUCLEOTIDE SEQUENCE [LARGE SCALE GENOMIC DNA]</scope>
    <source>
        <strain evidence="3">CRIB-30</strain>
    </source>
</reference>
<evidence type="ECO:0000313" key="2">
    <source>
        <dbReference type="EMBL" id="CRX37542.1"/>
    </source>
</evidence>
<dbReference type="Proteomes" id="UP000220251">
    <property type="component" value="Unassembled WGS sequence"/>
</dbReference>
<proteinExistence type="predicted"/>
<accession>A0A0H5DN65</accession>
<evidence type="ECO:0000256" key="1">
    <source>
        <dbReference type="SAM" id="Phobius"/>
    </source>
</evidence>
<dbReference type="RefSeq" id="WP_098037392.1">
    <property type="nucleotide sequence ID" value="NZ_CWGJ01000001.1"/>
</dbReference>
<dbReference type="AlphaFoldDB" id="A0A0H5DN65"/>
<keyword evidence="1" id="KW-0812">Transmembrane</keyword>